<evidence type="ECO:0000313" key="5">
    <source>
        <dbReference type="Proteomes" id="UP001565471"/>
    </source>
</evidence>
<gene>
    <name evidence="3" type="ORF">ABIF29_008003</name>
    <name evidence="2" type="ORF">JOH49_003452</name>
</gene>
<dbReference type="AlphaFoldDB" id="A0A8I1Y814"/>
<protein>
    <submittedName>
        <fullName evidence="2">Type IV secretory pathway component VirB8</fullName>
    </submittedName>
</protein>
<evidence type="ECO:0000256" key="1">
    <source>
        <dbReference type="SAM" id="Phobius"/>
    </source>
</evidence>
<proteinExistence type="predicted"/>
<keyword evidence="1" id="KW-0472">Membrane</keyword>
<sequence>MRSDLAYVVCVILMGLGFLAIIAIAMLMQ</sequence>
<name>A0A8I1Y814_BRAEL</name>
<dbReference type="EMBL" id="JAFICZ010000001">
    <property type="protein sequence ID" value="MBP1293699.1"/>
    <property type="molecule type" value="Genomic_DNA"/>
</dbReference>
<organism evidence="2 4">
    <name type="scientific">Bradyrhizobium elkanii</name>
    <dbReference type="NCBI Taxonomy" id="29448"/>
    <lineage>
        <taxon>Bacteria</taxon>
        <taxon>Pseudomonadati</taxon>
        <taxon>Pseudomonadota</taxon>
        <taxon>Alphaproteobacteria</taxon>
        <taxon>Hyphomicrobiales</taxon>
        <taxon>Nitrobacteraceae</taxon>
        <taxon>Bradyrhizobium</taxon>
    </lineage>
</organism>
<evidence type="ECO:0000313" key="4">
    <source>
        <dbReference type="Proteomes" id="UP000673383"/>
    </source>
</evidence>
<comment type="caution">
    <text evidence="2">The sequence shown here is derived from an EMBL/GenBank/DDBJ whole genome shotgun (WGS) entry which is preliminary data.</text>
</comment>
<evidence type="ECO:0000313" key="3">
    <source>
        <dbReference type="EMBL" id="MEY9321204.1"/>
    </source>
</evidence>
<dbReference type="Proteomes" id="UP000673383">
    <property type="component" value="Unassembled WGS sequence"/>
</dbReference>
<reference evidence="2" key="1">
    <citation type="submission" date="2021-02" db="EMBL/GenBank/DDBJ databases">
        <title>Genomic Encyclopedia of Type Strains, Phase IV (KMG-V): Genome sequencing to study the core and pangenomes of soil and plant-associated prokaryotes.</title>
        <authorList>
            <person name="Whitman W."/>
        </authorList>
    </citation>
    <scope>NUCLEOTIDE SEQUENCE</scope>
    <source>
        <strain evidence="2">USDA 406</strain>
    </source>
</reference>
<evidence type="ECO:0000313" key="2">
    <source>
        <dbReference type="EMBL" id="MBP1293699.1"/>
    </source>
</evidence>
<feature type="transmembrane region" description="Helical" evidence="1">
    <location>
        <begin position="6"/>
        <end position="28"/>
    </location>
</feature>
<reference evidence="3 5" key="2">
    <citation type="submission" date="2024-07" db="EMBL/GenBank/DDBJ databases">
        <title>Genomic Encyclopedia of Type Strains, Phase V (KMG-V): Genome sequencing to study the core and pangenomes of soil and plant-associated prokaryotes.</title>
        <authorList>
            <person name="Whitman W."/>
        </authorList>
    </citation>
    <scope>NUCLEOTIDE SEQUENCE [LARGE SCALE GENOMIC DNA]</scope>
    <source>
        <strain evidence="3 5">USDA 415</strain>
    </source>
</reference>
<keyword evidence="1" id="KW-1133">Transmembrane helix</keyword>
<dbReference type="EMBL" id="JBGBZA010000002">
    <property type="protein sequence ID" value="MEY9321204.1"/>
    <property type="molecule type" value="Genomic_DNA"/>
</dbReference>
<dbReference type="Proteomes" id="UP001565471">
    <property type="component" value="Unassembled WGS sequence"/>
</dbReference>
<keyword evidence="5" id="KW-1185">Reference proteome</keyword>
<accession>A0A8I1Y814</accession>
<keyword evidence="1" id="KW-0812">Transmembrane</keyword>